<dbReference type="InParanoid" id="B9SQK2"/>
<evidence type="ECO:0000259" key="1">
    <source>
        <dbReference type="Pfam" id="PF01425"/>
    </source>
</evidence>
<sequence length="125" mass="13995">MPSLDTVGPITRTVSDAVYLLDVIVGYDPRDHEATFEAAKYTPFGGYKQRGAAVLDNLEITNIDWILNPKRSGEFTLLIAEFKLSLNDYLKELTTSPVRSLADVIAFNQHNPDLEKPKSMVRTHS</sequence>
<dbReference type="STRING" id="3988.B9SQK2"/>
<keyword evidence="3" id="KW-1185">Reference proteome</keyword>
<dbReference type="Pfam" id="PF01425">
    <property type="entry name" value="Amidase"/>
    <property type="match status" value="1"/>
</dbReference>
<dbReference type="PANTHER" id="PTHR42678">
    <property type="entry name" value="AMIDASE"/>
    <property type="match status" value="1"/>
</dbReference>
<dbReference type="eggNOG" id="KOG1211">
    <property type="taxonomic scope" value="Eukaryota"/>
</dbReference>
<dbReference type="EMBL" id="EQ974087">
    <property type="protein sequence ID" value="EEF34109.1"/>
    <property type="molecule type" value="Genomic_DNA"/>
</dbReference>
<gene>
    <name evidence="2" type="ORF">RCOM_0739100</name>
</gene>
<evidence type="ECO:0000313" key="2">
    <source>
        <dbReference type="EMBL" id="EEF34109.1"/>
    </source>
</evidence>
<dbReference type="Gene3D" id="3.90.1300.10">
    <property type="entry name" value="Amidase signature (AS) domain"/>
    <property type="match status" value="2"/>
</dbReference>
<dbReference type="SUPFAM" id="SSF75304">
    <property type="entry name" value="Amidase signature (AS) enzymes"/>
    <property type="match status" value="1"/>
</dbReference>
<dbReference type="AlphaFoldDB" id="B9SQK2"/>
<feature type="domain" description="Amidase" evidence="1">
    <location>
        <begin position="2"/>
        <end position="36"/>
    </location>
</feature>
<organism evidence="2 3">
    <name type="scientific">Ricinus communis</name>
    <name type="common">Castor bean</name>
    <dbReference type="NCBI Taxonomy" id="3988"/>
    <lineage>
        <taxon>Eukaryota</taxon>
        <taxon>Viridiplantae</taxon>
        <taxon>Streptophyta</taxon>
        <taxon>Embryophyta</taxon>
        <taxon>Tracheophyta</taxon>
        <taxon>Spermatophyta</taxon>
        <taxon>Magnoliopsida</taxon>
        <taxon>eudicotyledons</taxon>
        <taxon>Gunneridae</taxon>
        <taxon>Pentapetalae</taxon>
        <taxon>rosids</taxon>
        <taxon>fabids</taxon>
        <taxon>Malpighiales</taxon>
        <taxon>Euphorbiaceae</taxon>
        <taxon>Acalyphoideae</taxon>
        <taxon>Acalypheae</taxon>
        <taxon>Ricinus</taxon>
    </lineage>
</organism>
<dbReference type="InterPro" id="IPR036928">
    <property type="entry name" value="AS_sf"/>
</dbReference>
<dbReference type="PANTHER" id="PTHR42678:SF25">
    <property type="entry name" value="AMIDASE C869.01"/>
    <property type="match status" value="1"/>
</dbReference>
<reference evidence="3" key="1">
    <citation type="journal article" date="2010" name="Nat. Biotechnol.">
        <title>Draft genome sequence of the oilseed species Ricinus communis.</title>
        <authorList>
            <person name="Chan A.P."/>
            <person name="Crabtree J."/>
            <person name="Zhao Q."/>
            <person name="Lorenzi H."/>
            <person name="Orvis J."/>
            <person name="Puiu D."/>
            <person name="Melake-Berhan A."/>
            <person name="Jones K.M."/>
            <person name="Redman J."/>
            <person name="Chen G."/>
            <person name="Cahoon E.B."/>
            <person name="Gedil M."/>
            <person name="Stanke M."/>
            <person name="Haas B.J."/>
            <person name="Wortman J.R."/>
            <person name="Fraser-Liggett C.M."/>
            <person name="Ravel J."/>
            <person name="Rabinowicz P.D."/>
        </authorList>
    </citation>
    <scope>NUCLEOTIDE SEQUENCE [LARGE SCALE GENOMIC DNA]</scope>
    <source>
        <strain evidence="3">cv. Hale</strain>
    </source>
</reference>
<protein>
    <submittedName>
        <fullName evidence="2">Amidase, putative</fullName>
    </submittedName>
</protein>
<proteinExistence type="predicted"/>
<name>B9SQK2_RICCO</name>
<evidence type="ECO:0000313" key="3">
    <source>
        <dbReference type="Proteomes" id="UP000008311"/>
    </source>
</evidence>
<dbReference type="InterPro" id="IPR023631">
    <property type="entry name" value="Amidase_dom"/>
</dbReference>
<dbReference type="Proteomes" id="UP000008311">
    <property type="component" value="Unassembled WGS sequence"/>
</dbReference>
<accession>B9SQK2</accession>